<reference evidence="2 3" key="1">
    <citation type="submission" date="2016-10" db="EMBL/GenBank/DDBJ databases">
        <authorList>
            <person name="de Groot N.N."/>
        </authorList>
    </citation>
    <scope>NUCLEOTIDE SEQUENCE [LARGE SCALE GENOMIC DNA]</scope>
    <source>
        <strain evidence="2 3">DSM 44637</strain>
    </source>
</reference>
<gene>
    <name evidence="2" type="ORF">SAMN05421854_1251</name>
</gene>
<dbReference type="EMBL" id="FOWC01000025">
    <property type="protein sequence ID" value="SFQ78095.1"/>
    <property type="molecule type" value="Genomic_DNA"/>
</dbReference>
<feature type="non-terminal residue" evidence="2">
    <location>
        <position position="233"/>
    </location>
</feature>
<proteinExistence type="predicted"/>
<evidence type="ECO:0000256" key="1">
    <source>
        <dbReference type="SAM" id="MobiDB-lite"/>
    </source>
</evidence>
<feature type="compositionally biased region" description="Polar residues" evidence="1">
    <location>
        <begin position="181"/>
        <end position="210"/>
    </location>
</feature>
<feature type="region of interest" description="Disordered" evidence="1">
    <location>
        <begin position="72"/>
        <end position="233"/>
    </location>
</feature>
<evidence type="ECO:0000313" key="3">
    <source>
        <dbReference type="Proteomes" id="UP000199137"/>
    </source>
</evidence>
<dbReference type="AlphaFoldDB" id="A0A1I6BAY0"/>
<evidence type="ECO:0000313" key="2">
    <source>
        <dbReference type="EMBL" id="SFQ78095.1"/>
    </source>
</evidence>
<name>A0A1I6BAY0_9PSEU</name>
<dbReference type="Proteomes" id="UP000199137">
    <property type="component" value="Unassembled WGS sequence"/>
</dbReference>
<sequence>MRETGRVIFRWADLPEGTRFRVGGSPGFFAGRRFRGGSHCLGGSSRHSCLGLALNGSARCRASGQLVSPVAPAARSTTSQHPEPPGTGLRTRQHLARRPDASVTGHRVSSRTAPAAQVARSTGRSRTPDRTALGFPAQLRTRPARRVPPAAGASPRARLGCPGQRRRSQAAPGSPAPHLSSPPTAGSQSARDSTTPPKPGSTRTLARTSQAAPEPSPAPARQHPNPRPHQPGS</sequence>
<accession>A0A1I6BAY0</accession>
<organism evidence="2 3">
    <name type="scientific">Amycolatopsis rubida</name>
    <dbReference type="NCBI Taxonomy" id="112413"/>
    <lineage>
        <taxon>Bacteria</taxon>
        <taxon>Bacillati</taxon>
        <taxon>Actinomycetota</taxon>
        <taxon>Actinomycetes</taxon>
        <taxon>Pseudonocardiales</taxon>
        <taxon>Pseudonocardiaceae</taxon>
        <taxon>Amycolatopsis</taxon>
    </lineage>
</organism>
<protein>
    <submittedName>
        <fullName evidence="2">Uncharacterized protein</fullName>
    </submittedName>
</protein>
<dbReference type="STRING" id="112413.SAMN05421854_1251"/>
<feature type="compositionally biased region" description="Low complexity" evidence="1">
    <location>
        <begin position="147"/>
        <end position="158"/>
    </location>
</feature>